<proteinExistence type="predicted"/>
<keyword evidence="2" id="KW-1185">Reference proteome</keyword>
<dbReference type="SUPFAM" id="SSF53448">
    <property type="entry name" value="Nucleotide-diphospho-sugar transferases"/>
    <property type="match status" value="1"/>
</dbReference>
<dbReference type="PANTHER" id="PTHR11183">
    <property type="entry name" value="GLYCOGENIN SUBFAMILY MEMBER"/>
    <property type="match status" value="1"/>
</dbReference>
<dbReference type="InterPro" id="IPR050587">
    <property type="entry name" value="GNT1/Glycosyltrans_8"/>
</dbReference>
<dbReference type="Proteomes" id="UP000011668">
    <property type="component" value="Unassembled WGS sequence"/>
</dbReference>
<dbReference type="STRING" id="983506.L8WU20"/>
<dbReference type="Pfam" id="PF01501">
    <property type="entry name" value="Glyco_transf_8"/>
    <property type="match status" value="1"/>
</dbReference>
<protein>
    <submittedName>
        <fullName evidence="1">Glycosyl transferase family 8 domain-containing protein</fullName>
    </submittedName>
</protein>
<accession>L8WU20</accession>
<dbReference type="OMA" id="WIDAYKS"/>
<dbReference type="InterPro" id="IPR002495">
    <property type="entry name" value="Glyco_trans_8"/>
</dbReference>
<dbReference type="Gene3D" id="3.90.550.10">
    <property type="entry name" value="Spore Coat Polysaccharide Biosynthesis Protein SpsA, Chain A"/>
    <property type="match status" value="1"/>
</dbReference>
<dbReference type="OrthoDB" id="2014201at2759"/>
<dbReference type="EMBL" id="AFRT01001006">
    <property type="protein sequence ID" value="ELU41651.1"/>
    <property type="molecule type" value="Genomic_DNA"/>
</dbReference>
<evidence type="ECO:0000313" key="2">
    <source>
        <dbReference type="Proteomes" id="UP000011668"/>
    </source>
</evidence>
<dbReference type="GO" id="GO:0016757">
    <property type="term" value="F:glycosyltransferase activity"/>
    <property type="evidence" value="ECO:0007669"/>
    <property type="project" value="InterPro"/>
</dbReference>
<gene>
    <name evidence="1" type="ORF">AG1IA_04312</name>
</gene>
<reference evidence="1 2" key="1">
    <citation type="journal article" date="2013" name="Nat. Commun.">
        <title>The evolution and pathogenic mechanisms of the rice sheath blight pathogen.</title>
        <authorList>
            <person name="Zheng A."/>
            <person name="Lin R."/>
            <person name="Xu L."/>
            <person name="Qin P."/>
            <person name="Tang C."/>
            <person name="Ai P."/>
            <person name="Zhang D."/>
            <person name="Liu Y."/>
            <person name="Sun Z."/>
            <person name="Feng H."/>
            <person name="Wang Y."/>
            <person name="Chen Y."/>
            <person name="Liang X."/>
            <person name="Fu R."/>
            <person name="Li Q."/>
            <person name="Zhang J."/>
            <person name="Yu X."/>
            <person name="Xie Z."/>
            <person name="Ding L."/>
            <person name="Guan P."/>
            <person name="Tang J."/>
            <person name="Liang Y."/>
            <person name="Wang S."/>
            <person name="Deng Q."/>
            <person name="Li S."/>
            <person name="Zhu J."/>
            <person name="Wang L."/>
            <person name="Liu H."/>
            <person name="Li P."/>
        </authorList>
    </citation>
    <scope>NUCLEOTIDE SEQUENCE [LARGE SCALE GENOMIC DNA]</scope>
    <source>
        <strain evidence="2">AG-1 IA</strain>
    </source>
</reference>
<comment type="caution">
    <text evidence="1">The sequence shown here is derived from an EMBL/GenBank/DDBJ whole genome shotgun (WGS) entry which is preliminary data.</text>
</comment>
<dbReference type="InterPro" id="IPR029044">
    <property type="entry name" value="Nucleotide-diphossugar_trans"/>
</dbReference>
<organism evidence="1 2">
    <name type="scientific">Thanatephorus cucumeris (strain AG1-IA)</name>
    <name type="common">Rice sheath blight fungus</name>
    <name type="synonym">Rhizoctonia solani</name>
    <dbReference type="NCBI Taxonomy" id="983506"/>
    <lineage>
        <taxon>Eukaryota</taxon>
        <taxon>Fungi</taxon>
        <taxon>Dikarya</taxon>
        <taxon>Basidiomycota</taxon>
        <taxon>Agaricomycotina</taxon>
        <taxon>Agaricomycetes</taxon>
        <taxon>Cantharellales</taxon>
        <taxon>Ceratobasidiaceae</taxon>
        <taxon>Rhizoctonia</taxon>
        <taxon>Rhizoctonia solani AG-1</taxon>
    </lineage>
</organism>
<sequence>MSTSIEGTRNTSVKKAWVTLATNSSDKKTCVVDVLVLFWSLKHHGTKYPMVAMVNPLKKDDPTENLPQEYRDILTTMGITLHEVDYLVPQGGGYTGADARFVDSWGKLRVFGLTEYERLVLIDSDMLVRKNMDDSFDIPLEEGWIAAAIPINCGHTYSKPAGPGPDALCTAFQPLPESGITLHSINSGIVVLNPTEKLNDEIIDGLHNDPNVTRYGFPDQDFLSSHFKNRVKFLGYEYNALKPMRKCHSAIWRDENIRNVHYIFKDKPWVLPEDTEKLDEQFHVIHGWWWWDEWKRLEAQKKEEQWWELVVDLTSLGSKGMPS</sequence>
<keyword evidence="1" id="KW-0808">Transferase</keyword>
<dbReference type="HOGENOM" id="CLU_049943_0_0_1"/>
<dbReference type="AlphaFoldDB" id="L8WU20"/>
<evidence type="ECO:0000313" key="1">
    <source>
        <dbReference type="EMBL" id="ELU41651.1"/>
    </source>
</evidence>
<name>L8WU20_THACA</name>